<feature type="transmembrane region" description="Helical" evidence="5">
    <location>
        <begin position="463"/>
        <end position="483"/>
    </location>
</feature>
<proteinExistence type="inferred from homology"/>
<feature type="transmembrane region" description="Helical" evidence="5">
    <location>
        <begin position="38"/>
        <end position="56"/>
    </location>
</feature>
<feature type="transmembrane region" description="Helical" evidence="5">
    <location>
        <begin position="340"/>
        <end position="362"/>
    </location>
</feature>
<dbReference type="Proteomes" id="UP000584325">
    <property type="component" value="Unassembled WGS sequence"/>
</dbReference>
<evidence type="ECO:0000313" key="11">
    <source>
        <dbReference type="Proteomes" id="UP000584325"/>
    </source>
</evidence>
<keyword evidence="5" id="KW-0874">Quinone</keyword>
<dbReference type="NCBIfam" id="TIGR01770">
    <property type="entry name" value="NDH_I_N"/>
    <property type="match status" value="1"/>
</dbReference>
<evidence type="ECO:0000313" key="8">
    <source>
        <dbReference type="EMBL" id="MBB3224750.1"/>
    </source>
</evidence>
<feature type="transmembrane region" description="Helical" evidence="5">
    <location>
        <begin position="12"/>
        <end position="31"/>
    </location>
</feature>
<accession>A0A4V1EDH1</accession>
<feature type="transmembrane region" description="Helical" evidence="5">
    <location>
        <begin position="383"/>
        <end position="406"/>
    </location>
</feature>
<dbReference type="GO" id="GO:0048038">
    <property type="term" value="F:quinone binding"/>
    <property type="evidence" value="ECO:0007669"/>
    <property type="project" value="UniProtKB-KW"/>
</dbReference>
<keyword evidence="5" id="KW-1003">Cell membrane</keyword>
<dbReference type="PANTHER" id="PTHR22773">
    <property type="entry name" value="NADH DEHYDROGENASE"/>
    <property type="match status" value="1"/>
</dbReference>
<dbReference type="OrthoDB" id="9768329at2"/>
<dbReference type="GO" id="GO:0005886">
    <property type="term" value="C:plasma membrane"/>
    <property type="evidence" value="ECO:0007669"/>
    <property type="project" value="UniProtKB-SubCell"/>
</dbReference>
<keyword evidence="2 5" id="KW-0812">Transmembrane</keyword>
<evidence type="ECO:0000256" key="6">
    <source>
        <dbReference type="RuleBase" id="RU000320"/>
    </source>
</evidence>
<dbReference type="GO" id="GO:0008137">
    <property type="term" value="F:NADH dehydrogenase (ubiquinone) activity"/>
    <property type="evidence" value="ECO:0007669"/>
    <property type="project" value="InterPro"/>
</dbReference>
<evidence type="ECO:0000256" key="5">
    <source>
        <dbReference type="HAMAP-Rule" id="MF_00445"/>
    </source>
</evidence>
<dbReference type="GO" id="GO:0012505">
    <property type="term" value="C:endomembrane system"/>
    <property type="evidence" value="ECO:0007669"/>
    <property type="project" value="UniProtKB-SubCell"/>
</dbReference>
<name>A0A4V1EDH1_9BURK</name>
<evidence type="ECO:0000313" key="9">
    <source>
        <dbReference type="EMBL" id="QCP11061.1"/>
    </source>
</evidence>
<keyword evidence="5" id="KW-0520">NAD</keyword>
<feature type="transmembrane region" description="Helical" evidence="5">
    <location>
        <begin position="165"/>
        <end position="189"/>
    </location>
</feature>
<keyword evidence="10" id="KW-1185">Reference proteome</keyword>
<dbReference type="InterPro" id="IPR001750">
    <property type="entry name" value="ND/Mrp_TM"/>
</dbReference>
<reference evidence="8 11" key="2">
    <citation type="submission" date="2020-08" db="EMBL/GenBank/DDBJ databases">
        <title>Genomic Encyclopedia of Type Strains, Phase III (KMG-III): the genomes of soil and plant-associated and newly described type strains.</title>
        <authorList>
            <person name="Whitman W."/>
        </authorList>
    </citation>
    <scope>NUCLEOTIDE SEQUENCE [LARGE SCALE GENOMIC DNA]</scope>
    <source>
        <strain evidence="8 11">CECT 7753</strain>
    </source>
</reference>
<organism evidence="8 11">
    <name type="scientific">Pseudoduganella umbonata</name>
    <dbReference type="NCBI Taxonomy" id="864828"/>
    <lineage>
        <taxon>Bacteria</taxon>
        <taxon>Pseudomonadati</taxon>
        <taxon>Pseudomonadota</taxon>
        <taxon>Betaproteobacteria</taxon>
        <taxon>Burkholderiales</taxon>
        <taxon>Oxalobacteraceae</taxon>
        <taxon>Telluria group</taxon>
        <taxon>Pseudoduganella</taxon>
    </lineage>
</organism>
<dbReference type="EMBL" id="CP040017">
    <property type="protein sequence ID" value="QCP11061.1"/>
    <property type="molecule type" value="Genomic_DNA"/>
</dbReference>
<dbReference type="HAMAP" id="MF_00445">
    <property type="entry name" value="NDH1_NuoN_1"/>
    <property type="match status" value="1"/>
</dbReference>
<dbReference type="Pfam" id="PF00361">
    <property type="entry name" value="Proton_antipo_M"/>
    <property type="match status" value="1"/>
</dbReference>
<dbReference type="PRINTS" id="PR01434">
    <property type="entry name" value="NADHDHGNASE5"/>
</dbReference>
<dbReference type="EC" id="7.1.1.-" evidence="5"/>
<comment type="catalytic activity">
    <reaction evidence="5">
        <text>a quinone + NADH + 5 H(+)(in) = a quinol + NAD(+) + 4 H(+)(out)</text>
        <dbReference type="Rhea" id="RHEA:57888"/>
        <dbReference type="ChEBI" id="CHEBI:15378"/>
        <dbReference type="ChEBI" id="CHEBI:24646"/>
        <dbReference type="ChEBI" id="CHEBI:57540"/>
        <dbReference type="ChEBI" id="CHEBI:57945"/>
        <dbReference type="ChEBI" id="CHEBI:132124"/>
    </reaction>
</comment>
<dbReference type="EMBL" id="JACHXS010000014">
    <property type="protein sequence ID" value="MBB3224750.1"/>
    <property type="molecule type" value="Genomic_DNA"/>
</dbReference>
<dbReference type="GO" id="GO:0042773">
    <property type="term" value="P:ATP synthesis coupled electron transport"/>
    <property type="evidence" value="ECO:0007669"/>
    <property type="project" value="InterPro"/>
</dbReference>
<dbReference type="GO" id="GO:0050136">
    <property type="term" value="F:NADH dehydrogenase (quinone) (non-electrogenic) activity"/>
    <property type="evidence" value="ECO:0007669"/>
    <property type="project" value="UniProtKB-UniRule"/>
</dbReference>
<reference evidence="9 10" key="1">
    <citation type="submission" date="2019-05" db="EMBL/GenBank/DDBJ databases">
        <title>Draft Genome Sequences of Six Type Strains of the Genus Massilia.</title>
        <authorList>
            <person name="Miess H."/>
            <person name="Frediansyhah A."/>
            <person name="Gross H."/>
        </authorList>
    </citation>
    <scope>NUCLEOTIDE SEQUENCE [LARGE SCALE GENOMIC DNA]</scope>
    <source>
        <strain evidence="9 10">DSMZ 26121</strain>
    </source>
</reference>
<keyword evidence="9" id="KW-0560">Oxidoreductase</keyword>
<feature type="transmembrane region" description="Helical" evidence="5">
    <location>
        <begin position="107"/>
        <end position="128"/>
    </location>
</feature>
<evidence type="ECO:0000256" key="3">
    <source>
        <dbReference type="ARBA" id="ARBA00022989"/>
    </source>
</evidence>
<dbReference type="AlphaFoldDB" id="A0A4V1EDH1"/>
<keyword evidence="5" id="KW-1278">Translocase</keyword>
<feature type="transmembrane region" description="Helical" evidence="5">
    <location>
        <begin position="245"/>
        <end position="267"/>
    </location>
</feature>
<gene>
    <name evidence="5 9" type="primary">nuoN</name>
    <name evidence="9" type="ORF">FCL38_12065</name>
    <name evidence="8" type="ORF">FHS02_005616</name>
</gene>
<dbReference type="Proteomes" id="UP000298763">
    <property type="component" value="Chromosome"/>
</dbReference>
<feature type="domain" description="NADH:quinone oxidoreductase/Mrp antiporter transmembrane" evidence="7">
    <location>
        <begin position="130"/>
        <end position="431"/>
    </location>
</feature>
<feature type="transmembrane region" description="Helical" evidence="5">
    <location>
        <begin position="201"/>
        <end position="224"/>
    </location>
</feature>
<keyword evidence="5" id="KW-0830">Ubiquinone</keyword>
<evidence type="ECO:0000259" key="7">
    <source>
        <dbReference type="Pfam" id="PF00361"/>
    </source>
</evidence>
<comment type="subcellular location">
    <subcellularLocation>
        <location evidence="5">Cell membrane</location>
        <topology evidence="5">Multi-pass membrane protein</topology>
    </subcellularLocation>
    <subcellularLocation>
        <location evidence="1">Endomembrane system</location>
        <topology evidence="1">Multi-pass membrane protein</topology>
    </subcellularLocation>
    <subcellularLocation>
        <location evidence="6">Membrane</location>
        <topology evidence="6">Multi-pass membrane protein</topology>
    </subcellularLocation>
</comment>
<feature type="transmembrane region" description="Helical" evidence="5">
    <location>
        <begin position="134"/>
        <end position="153"/>
    </location>
</feature>
<feature type="transmembrane region" description="Helical" evidence="5">
    <location>
        <begin position="76"/>
        <end position="95"/>
    </location>
</feature>
<dbReference type="InterPro" id="IPR010096">
    <property type="entry name" value="NADH-Q_OxRdtase_suN/2"/>
</dbReference>
<keyword evidence="3 5" id="KW-1133">Transmembrane helix</keyword>
<sequence>MNPNDTNLAPIYAEIFLLIATSAILLIDVYLPAAKRNITYMLSLLALAGAAVITYGDFATGATTYAFNNMVVSDPMGNLLKLFTYLAVGVTLVYARQYTTDRGMLGGALGGEFYGLALFSTLGQMVMISANSFLSIYLGLELMSLSLYALVALRRDNTNATEASMKYFVLGALASGFLLYGMSMLYGATGTLDLTTMSAKIAAGTINDTILVFGLVFVVAGLAFKLGAVPFHMWVPDVYQGSPTAVTLLLGGAPKLATFAIVVRLLVEGLIPLAFDWQQMLLILAVMSLVIGNLTAIAQTNLKRMLAYSTIAQMGFVLLGMMAGVVGTDQSNGTAAYSAAMYYSITYVLTTLATFGLIMVLARAGHEAEELVDFKGLGKRSGWYALLMTVLLFSLAGVPPMMGFMAKLTVLQSVLKTGHLWLTVFAVMASLVGAFYYLRVVKVMWFDEPADTAPIRVAGDKNVVLAINGLMVVVLGVVPGPLLNACMHAMSKTLAS</sequence>
<feature type="transmembrane region" description="Helical" evidence="5">
    <location>
        <begin position="279"/>
        <end position="298"/>
    </location>
</feature>
<dbReference type="NCBIfam" id="NF004442">
    <property type="entry name" value="PRK05777.1-5"/>
    <property type="match status" value="1"/>
</dbReference>
<evidence type="ECO:0000256" key="4">
    <source>
        <dbReference type="ARBA" id="ARBA00023136"/>
    </source>
</evidence>
<comment type="similarity">
    <text evidence="5">Belongs to the complex I subunit 2 family.</text>
</comment>
<comment type="subunit">
    <text evidence="5">NDH-1 is composed of 14 different subunits. Subunits NuoA, H, J, K, L, M, N constitute the membrane sector of the complex.</text>
</comment>
<protein>
    <recommendedName>
        <fullName evidence="5">NADH-quinone oxidoreductase subunit N</fullName>
        <ecNumber evidence="5">7.1.1.-</ecNumber>
    </recommendedName>
    <alternativeName>
        <fullName evidence="5">NADH dehydrogenase I subunit N</fullName>
    </alternativeName>
    <alternativeName>
        <fullName evidence="5">NDH-1 subunit N</fullName>
    </alternativeName>
</protein>
<dbReference type="RefSeq" id="WP_137313934.1">
    <property type="nucleotide sequence ID" value="NZ_CP040017.1"/>
</dbReference>
<keyword evidence="5" id="KW-0813">Transport</keyword>
<keyword evidence="4 5" id="KW-0472">Membrane</keyword>
<feature type="transmembrane region" description="Helical" evidence="5">
    <location>
        <begin position="305"/>
        <end position="328"/>
    </location>
</feature>
<comment type="function">
    <text evidence="5">NDH-1 shuttles electrons from NADH, via FMN and iron-sulfur (Fe-S) centers, to quinones in the respiratory chain. The immediate electron acceptor for the enzyme in this species is believed to be ubiquinone. Couples the redox reaction to proton translocation (for every two electrons transferred, four hydrogen ions are translocated across the cytoplasmic membrane), and thus conserves the redox energy in a proton gradient.</text>
</comment>
<feature type="transmembrane region" description="Helical" evidence="5">
    <location>
        <begin position="418"/>
        <end position="438"/>
    </location>
</feature>
<evidence type="ECO:0000313" key="10">
    <source>
        <dbReference type="Proteomes" id="UP000298763"/>
    </source>
</evidence>
<evidence type="ECO:0000256" key="2">
    <source>
        <dbReference type="ARBA" id="ARBA00022692"/>
    </source>
</evidence>
<evidence type="ECO:0000256" key="1">
    <source>
        <dbReference type="ARBA" id="ARBA00004127"/>
    </source>
</evidence>